<dbReference type="Gene3D" id="2.40.30.170">
    <property type="match status" value="1"/>
</dbReference>
<reference evidence="9 10" key="1">
    <citation type="submission" date="2016-12" db="EMBL/GenBank/DDBJ databases">
        <title>Isolation and genomic insights into novel planktonic Zetaproteobacteria from stratified waters of the Chesapeake Bay.</title>
        <authorList>
            <person name="McAllister S.M."/>
            <person name="Kato S."/>
            <person name="Chan C.S."/>
            <person name="Chiu B.K."/>
            <person name="Field E.K."/>
        </authorList>
    </citation>
    <scope>NUCLEOTIDE SEQUENCE [LARGE SCALE GENOMIC DNA]</scope>
    <source>
        <strain evidence="9 10">CP-8</strain>
    </source>
</reference>
<evidence type="ECO:0000256" key="2">
    <source>
        <dbReference type="ARBA" id="ARBA00022448"/>
    </source>
</evidence>
<dbReference type="Pfam" id="PF25954">
    <property type="entry name" value="Beta-barrel_RND_2"/>
    <property type="match status" value="1"/>
</dbReference>
<keyword evidence="3" id="KW-0732">Signal</keyword>
<dbReference type="InterPro" id="IPR058792">
    <property type="entry name" value="Beta-barrel_RND_2"/>
</dbReference>
<organism evidence="9 10">
    <name type="scientific">Mariprofundus ferrinatatus</name>
    <dbReference type="NCBI Taxonomy" id="1921087"/>
    <lineage>
        <taxon>Bacteria</taxon>
        <taxon>Pseudomonadati</taxon>
        <taxon>Pseudomonadota</taxon>
        <taxon>Candidatius Mariprofundia</taxon>
        <taxon>Mariprofundales</taxon>
        <taxon>Mariprofundaceae</taxon>
        <taxon>Mariprofundus</taxon>
    </lineage>
</organism>
<dbReference type="EMBL" id="CP018800">
    <property type="protein sequence ID" value="ATX80959.1"/>
    <property type="molecule type" value="Genomic_DNA"/>
</dbReference>
<dbReference type="FunFam" id="2.40.420.20:FF:000003">
    <property type="entry name" value="Cation efflux system protein cusB"/>
    <property type="match status" value="1"/>
</dbReference>
<comment type="similarity">
    <text evidence="1">Belongs to the membrane fusion protein (MFP) (TC 8.A.1) family.</text>
</comment>
<evidence type="ECO:0000313" key="10">
    <source>
        <dbReference type="Proteomes" id="UP000231637"/>
    </source>
</evidence>
<dbReference type="NCBIfam" id="TIGR01730">
    <property type="entry name" value="RND_mfp"/>
    <property type="match status" value="1"/>
</dbReference>
<dbReference type="GO" id="GO:0060003">
    <property type="term" value="P:copper ion export"/>
    <property type="evidence" value="ECO:0007669"/>
    <property type="project" value="TreeGrafter"/>
</dbReference>
<feature type="region of interest" description="Disordered" evidence="5">
    <location>
        <begin position="30"/>
        <end position="54"/>
    </location>
</feature>
<evidence type="ECO:0000313" key="9">
    <source>
        <dbReference type="EMBL" id="ATX80959.1"/>
    </source>
</evidence>
<feature type="domain" description="CzcB-like C-terminal circularly permuted SH3-like" evidence="8">
    <location>
        <begin position="347"/>
        <end position="407"/>
    </location>
</feature>
<dbReference type="GO" id="GO:0022857">
    <property type="term" value="F:transmembrane transporter activity"/>
    <property type="evidence" value="ECO:0007669"/>
    <property type="project" value="InterPro"/>
</dbReference>
<evidence type="ECO:0000259" key="6">
    <source>
        <dbReference type="Pfam" id="PF25919"/>
    </source>
</evidence>
<dbReference type="PANTHER" id="PTHR30097">
    <property type="entry name" value="CATION EFFLUX SYSTEM PROTEIN CUSB"/>
    <property type="match status" value="1"/>
</dbReference>
<dbReference type="Proteomes" id="UP000231637">
    <property type="component" value="Chromosome"/>
</dbReference>
<dbReference type="FunFam" id="2.40.30.170:FF:000010">
    <property type="entry name" value="Efflux RND transporter periplasmic adaptor subunit"/>
    <property type="match status" value="1"/>
</dbReference>
<feature type="compositionally biased region" description="Basic and acidic residues" evidence="5">
    <location>
        <begin position="31"/>
        <end position="40"/>
    </location>
</feature>
<dbReference type="Pfam" id="PF25919">
    <property type="entry name" value="BSH_CusB"/>
    <property type="match status" value="1"/>
</dbReference>
<evidence type="ECO:0000256" key="4">
    <source>
        <dbReference type="ARBA" id="ARBA00023065"/>
    </source>
</evidence>
<evidence type="ECO:0000256" key="5">
    <source>
        <dbReference type="SAM" id="MobiDB-lite"/>
    </source>
</evidence>
<feature type="domain" description="CusB-like barrel-sandwich hybrid" evidence="6">
    <location>
        <begin position="130"/>
        <end position="259"/>
    </location>
</feature>
<proteinExistence type="inferred from homology"/>
<dbReference type="InterPro" id="IPR051909">
    <property type="entry name" value="MFP_Cation_Efflux"/>
</dbReference>
<dbReference type="InterPro" id="IPR058790">
    <property type="entry name" value="BSH_CusB"/>
</dbReference>
<evidence type="ECO:0000259" key="8">
    <source>
        <dbReference type="Pfam" id="PF25975"/>
    </source>
</evidence>
<evidence type="ECO:0000256" key="3">
    <source>
        <dbReference type="ARBA" id="ARBA00022729"/>
    </source>
</evidence>
<keyword evidence="10" id="KW-1185">Reference proteome</keyword>
<keyword evidence="2" id="KW-0813">Transport</keyword>
<name>A0A2K8L403_9PROT</name>
<gene>
    <name evidence="9" type="ORF">Ga0123462_0080</name>
</gene>
<evidence type="ECO:0000259" key="7">
    <source>
        <dbReference type="Pfam" id="PF25954"/>
    </source>
</evidence>
<dbReference type="RefSeq" id="WP_198507348.1">
    <property type="nucleotide sequence ID" value="NZ_CP018800.1"/>
</dbReference>
<dbReference type="KEGG" id="mfn:Ga0123462_0080"/>
<protein>
    <submittedName>
        <fullName evidence="9">Membrane fusion protein, Cu(I)/Ag(I) efflux system</fullName>
    </submittedName>
</protein>
<dbReference type="GO" id="GO:0030288">
    <property type="term" value="C:outer membrane-bounded periplasmic space"/>
    <property type="evidence" value="ECO:0007669"/>
    <property type="project" value="TreeGrafter"/>
</dbReference>
<dbReference type="SUPFAM" id="SSF111369">
    <property type="entry name" value="HlyD-like secretion proteins"/>
    <property type="match status" value="1"/>
</dbReference>
<dbReference type="GO" id="GO:0046914">
    <property type="term" value="F:transition metal ion binding"/>
    <property type="evidence" value="ECO:0007669"/>
    <property type="project" value="TreeGrafter"/>
</dbReference>
<dbReference type="AlphaFoldDB" id="A0A2K8L403"/>
<accession>A0A2K8L403</accession>
<dbReference type="InterPro" id="IPR006143">
    <property type="entry name" value="RND_pump_MFP"/>
</dbReference>
<dbReference type="PANTHER" id="PTHR30097:SF15">
    <property type="entry name" value="CATION EFFLUX SYSTEM PROTEIN CUSB"/>
    <property type="match status" value="1"/>
</dbReference>
<sequence>MNSKNLLMMASVLIAGLTIGYLLPDHATSSNEERVDRDDGPCPGGGEPLAWRNPMNPAVTSPVFTRDEMGMDYLPVCADGVSRPGGAGSVTIDPTMAQNIGVRTVVAEQKTISRDIRTVGRVTMDEQRVARLHPKVEGWVEKLFIDRTGEQVGKNTMLLAIYSPQLVASGEEYLLALRNWQKLKNSPFTDIREGAKRLLSTSLERLKLLDVPEHQLKEIRTTGRVPKALHIHSPFDGIVMNIGVREGQRITPETELYMVADLTRVWVQVDVYEDELPWVRLGDEAEMRLSAAPGRVFKGKLSYIYPYLDGKTRTNKVRIEFANPDLALKPEMFANVTLKPSRTVNAVVVPSEAIVRTGMRNQVFVQRSEGRFEPRIVELGLQSDGGVQILSGIKEGEAVVTSSQFLIDSESKLKEATAKMLSIGASSSDSQVEAVPEASMDGGHQHMIHSHSPDEKPEAGAHAPAEGHMQMHHQTGEMP</sequence>
<feature type="domain" description="CusB-like beta-barrel" evidence="7">
    <location>
        <begin position="264"/>
        <end position="340"/>
    </location>
</feature>
<feature type="region of interest" description="Disordered" evidence="5">
    <location>
        <begin position="442"/>
        <end position="479"/>
    </location>
</feature>
<dbReference type="GO" id="GO:0016020">
    <property type="term" value="C:membrane"/>
    <property type="evidence" value="ECO:0007669"/>
    <property type="project" value="InterPro"/>
</dbReference>
<dbReference type="InterPro" id="IPR058649">
    <property type="entry name" value="CzcB_C"/>
</dbReference>
<evidence type="ECO:0000256" key="1">
    <source>
        <dbReference type="ARBA" id="ARBA00009477"/>
    </source>
</evidence>
<keyword evidence="4" id="KW-0406">Ion transport</keyword>
<dbReference type="Pfam" id="PF25975">
    <property type="entry name" value="CzcB_C"/>
    <property type="match status" value="1"/>
</dbReference>
<dbReference type="GO" id="GO:0015679">
    <property type="term" value="P:plasma membrane copper ion transport"/>
    <property type="evidence" value="ECO:0007669"/>
    <property type="project" value="TreeGrafter"/>
</dbReference>
<dbReference type="Gene3D" id="2.40.420.20">
    <property type="match status" value="1"/>
</dbReference>